<dbReference type="Proteomes" id="UP000283269">
    <property type="component" value="Unassembled WGS sequence"/>
</dbReference>
<keyword evidence="2" id="KW-1185">Reference proteome</keyword>
<sequence length="100" mass="11139">MCLLFISSSTTPAIDHQYLNYPSVHPTLNTGTVVVLSRWRAPVRSQPPVHRRPARLGNGHGVALRYDSRDSVCLKRAPTVDSNHECPRIPQAPGATWAWK</sequence>
<evidence type="ECO:0000313" key="2">
    <source>
        <dbReference type="Proteomes" id="UP000283269"/>
    </source>
</evidence>
<reference evidence="1 2" key="1">
    <citation type="journal article" date="2018" name="Evol. Lett.">
        <title>Horizontal gene cluster transfer increased hallucinogenic mushroom diversity.</title>
        <authorList>
            <person name="Reynolds H.T."/>
            <person name="Vijayakumar V."/>
            <person name="Gluck-Thaler E."/>
            <person name="Korotkin H.B."/>
            <person name="Matheny P.B."/>
            <person name="Slot J.C."/>
        </authorList>
    </citation>
    <scope>NUCLEOTIDE SEQUENCE [LARGE SCALE GENOMIC DNA]</scope>
    <source>
        <strain evidence="1 2">2631</strain>
    </source>
</reference>
<protein>
    <submittedName>
        <fullName evidence="1">Uncharacterized protein</fullName>
    </submittedName>
</protein>
<gene>
    <name evidence="1" type="ORF">CVT25_000095</name>
</gene>
<evidence type="ECO:0000313" key="1">
    <source>
        <dbReference type="EMBL" id="PPQ91230.1"/>
    </source>
</evidence>
<name>A0A409XKG6_PSICY</name>
<organism evidence="1 2">
    <name type="scientific">Psilocybe cyanescens</name>
    <dbReference type="NCBI Taxonomy" id="93625"/>
    <lineage>
        <taxon>Eukaryota</taxon>
        <taxon>Fungi</taxon>
        <taxon>Dikarya</taxon>
        <taxon>Basidiomycota</taxon>
        <taxon>Agaricomycotina</taxon>
        <taxon>Agaricomycetes</taxon>
        <taxon>Agaricomycetidae</taxon>
        <taxon>Agaricales</taxon>
        <taxon>Agaricineae</taxon>
        <taxon>Strophariaceae</taxon>
        <taxon>Psilocybe</taxon>
    </lineage>
</organism>
<dbReference type="AlphaFoldDB" id="A0A409XKG6"/>
<comment type="caution">
    <text evidence="1">The sequence shown here is derived from an EMBL/GenBank/DDBJ whole genome shotgun (WGS) entry which is preliminary data.</text>
</comment>
<dbReference type="EMBL" id="NHYD01001416">
    <property type="protein sequence ID" value="PPQ91230.1"/>
    <property type="molecule type" value="Genomic_DNA"/>
</dbReference>
<proteinExistence type="predicted"/>
<dbReference type="InParanoid" id="A0A409XKG6"/>
<accession>A0A409XKG6</accession>